<feature type="domain" description="Ig-like" evidence="5">
    <location>
        <begin position="168"/>
        <end position="261"/>
    </location>
</feature>
<dbReference type="Proteomes" id="UP001497497">
    <property type="component" value="Unassembled WGS sequence"/>
</dbReference>
<dbReference type="InterPro" id="IPR051170">
    <property type="entry name" value="Neural/epithelial_adhesion"/>
</dbReference>
<reference evidence="6 7" key="1">
    <citation type="submission" date="2024-04" db="EMBL/GenBank/DDBJ databases">
        <authorList>
            <consortium name="Genoscope - CEA"/>
            <person name="William W."/>
        </authorList>
    </citation>
    <scope>NUCLEOTIDE SEQUENCE [LARGE SCALE GENOMIC DNA]</scope>
</reference>
<evidence type="ECO:0000259" key="5">
    <source>
        <dbReference type="PROSITE" id="PS50835"/>
    </source>
</evidence>
<proteinExistence type="predicted"/>
<dbReference type="PANTHER" id="PTHR12231:SF253">
    <property type="entry name" value="DPR-INTERACTING PROTEIN ETA, ISOFORM B-RELATED"/>
    <property type="match status" value="1"/>
</dbReference>
<evidence type="ECO:0000256" key="1">
    <source>
        <dbReference type="ARBA" id="ARBA00022729"/>
    </source>
</evidence>
<feature type="non-terminal residue" evidence="6">
    <location>
        <position position="267"/>
    </location>
</feature>
<dbReference type="FunFam" id="2.60.40.10:FF:000032">
    <property type="entry name" value="palladin isoform X1"/>
    <property type="match status" value="1"/>
</dbReference>
<feature type="domain" description="Ig-like" evidence="5">
    <location>
        <begin position="74"/>
        <end position="163"/>
    </location>
</feature>
<dbReference type="InterPro" id="IPR003599">
    <property type="entry name" value="Ig_sub"/>
</dbReference>
<dbReference type="AlphaFoldDB" id="A0AAV2H200"/>
<keyword evidence="2" id="KW-0677">Repeat</keyword>
<keyword evidence="4" id="KW-0393">Immunoglobulin domain</keyword>
<evidence type="ECO:0000313" key="7">
    <source>
        <dbReference type="Proteomes" id="UP001497497"/>
    </source>
</evidence>
<dbReference type="EMBL" id="CAXITT010000006">
    <property type="protein sequence ID" value="CAL1526562.1"/>
    <property type="molecule type" value="Genomic_DNA"/>
</dbReference>
<dbReference type="InterPro" id="IPR007110">
    <property type="entry name" value="Ig-like_dom"/>
</dbReference>
<evidence type="ECO:0000313" key="6">
    <source>
        <dbReference type="EMBL" id="CAL1526562.1"/>
    </source>
</evidence>
<evidence type="ECO:0000256" key="2">
    <source>
        <dbReference type="ARBA" id="ARBA00022737"/>
    </source>
</evidence>
<gene>
    <name evidence="6" type="ORF">GSLYS_00000739001</name>
</gene>
<comment type="caution">
    <text evidence="6">The sequence shown here is derived from an EMBL/GenBank/DDBJ whole genome shotgun (WGS) entry which is preliminary data.</text>
</comment>
<dbReference type="SUPFAM" id="SSF48726">
    <property type="entry name" value="Immunoglobulin"/>
    <property type="match status" value="3"/>
</dbReference>
<dbReference type="InterPro" id="IPR013098">
    <property type="entry name" value="Ig_I-set"/>
</dbReference>
<dbReference type="PROSITE" id="PS50835">
    <property type="entry name" value="IG_LIKE"/>
    <property type="match status" value="2"/>
</dbReference>
<dbReference type="SMART" id="SM00409">
    <property type="entry name" value="IG"/>
    <property type="match status" value="3"/>
</dbReference>
<keyword evidence="3" id="KW-1015">Disulfide bond</keyword>
<evidence type="ECO:0000256" key="3">
    <source>
        <dbReference type="ARBA" id="ARBA00023157"/>
    </source>
</evidence>
<keyword evidence="7" id="KW-1185">Reference proteome</keyword>
<dbReference type="InterPro" id="IPR013783">
    <property type="entry name" value="Ig-like_fold"/>
</dbReference>
<keyword evidence="1" id="KW-0732">Signal</keyword>
<dbReference type="Gene3D" id="2.60.40.10">
    <property type="entry name" value="Immunoglobulins"/>
    <property type="match status" value="3"/>
</dbReference>
<dbReference type="GO" id="GO:0043005">
    <property type="term" value="C:neuron projection"/>
    <property type="evidence" value="ECO:0007669"/>
    <property type="project" value="TreeGrafter"/>
</dbReference>
<evidence type="ECO:0000256" key="4">
    <source>
        <dbReference type="ARBA" id="ARBA00023319"/>
    </source>
</evidence>
<accession>A0AAV2H200</accession>
<organism evidence="6 7">
    <name type="scientific">Lymnaea stagnalis</name>
    <name type="common">Great pond snail</name>
    <name type="synonym">Helix stagnalis</name>
    <dbReference type="NCBI Taxonomy" id="6523"/>
    <lineage>
        <taxon>Eukaryota</taxon>
        <taxon>Metazoa</taxon>
        <taxon>Spiralia</taxon>
        <taxon>Lophotrochozoa</taxon>
        <taxon>Mollusca</taxon>
        <taxon>Gastropoda</taxon>
        <taxon>Heterobranchia</taxon>
        <taxon>Euthyneura</taxon>
        <taxon>Panpulmonata</taxon>
        <taxon>Hygrophila</taxon>
        <taxon>Lymnaeoidea</taxon>
        <taxon>Lymnaeidae</taxon>
        <taxon>Lymnaea</taxon>
    </lineage>
</organism>
<protein>
    <recommendedName>
        <fullName evidence="5">Ig-like domain-containing protein</fullName>
    </recommendedName>
</protein>
<dbReference type="PANTHER" id="PTHR12231">
    <property type="entry name" value="CTX-RELATED TYPE I TRANSMEMBRANE PROTEIN"/>
    <property type="match status" value="1"/>
</dbReference>
<name>A0AAV2H200_LYMST</name>
<dbReference type="Pfam" id="PF13927">
    <property type="entry name" value="Ig_3"/>
    <property type="match status" value="1"/>
</dbReference>
<dbReference type="SMART" id="SM00408">
    <property type="entry name" value="IGc2"/>
    <property type="match status" value="2"/>
</dbReference>
<dbReference type="InterPro" id="IPR003598">
    <property type="entry name" value="Ig_sub2"/>
</dbReference>
<sequence>MPGQVVWTDQFSTLLTFEERRIIDDERLSVERPYTRDWNLHIREVRYSDQGIYNCQINTSPIMIKTINLIVQVPSQIVDHTKSDIRVREGDTVTLVCNVTGTPQPTVTWYRLSTGGKGSEKQKVGINGEVLIIHNVTRYCGDSYECVAFNNVPPMATKLIKVSVEFAPEIYLPNKRIGQEKGKETILECSVTAFPHAVTMWMKDGVKLTTSPKYRVELYDDERNKLTLSLRVFNINETDFGAYTCIAENELGNDEETMYLYGRLTSV</sequence>
<dbReference type="Pfam" id="PF07679">
    <property type="entry name" value="I-set"/>
    <property type="match status" value="1"/>
</dbReference>
<dbReference type="InterPro" id="IPR036179">
    <property type="entry name" value="Ig-like_dom_sf"/>
</dbReference>